<reference evidence="2" key="1">
    <citation type="journal article" date="2019" name="bioRxiv">
        <title>The Genome of the Zebra Mussel, Dreissena polymorpha: A Resource for Invasive Species Research.</title>
        <authorList>
            <person name="McCartney M.A."/>
            <person name="Auch B."/>
            <person name="Kono T."/>
            <person name="Mallez S."/>
            <person name="Zhang Y."/>
            <person name="Obille A."/>
            <person name="Becker A."/>
            <person name="Abrahante J.E."/>
            <person name="Garbe J."/>
            <person name="Badalamenti J.P."/>
            <person name="Herman A."/>
            <person name="Mangelson H."/>
            <person name="Liachko I."/>
            <person name="Sullivan S."/>
            <person name="Sone E.D."/>
            <person name="Koren S."/>
            <person name="Silverstein K.A.T."/>
            <person name="Beckman K.B."/>
            <person name="Gohl D.M."/>
        </authorList>
    </citation>
    <scope>NUCLEOTIDE SEQUENCE</scope>
    <source>
        <strain evidence="2">Duluth1</strain>
        <tissue evidence="2">Whole animal</tissue>
    </source>
</reference>
<reference evidence="2" key="2">
    <citation type="submission" date="2020-11" db="EMBL/GenBank/DDBJ databases">
        <authorList>
            <person name="McCartney M.A."/>
            <person name="Auch B."/>
            <person name="Kono T."/>
            <person name="Mallez S."/>
            <person name="Becker A."/>
            <person name="Gohl D.M."/>
            <person name="Silverstein K.A.T."/>
            <person name="Koren S."/>
            <person name="Bechman K.B."/>
            <person name="Herman A."/>
            <person name="Abrahante J.E."/>
            <person name="Garbe J."/>
        </authorList>
    </citation>
    <scope>NUCLEOTIDE SEQUENCE</scope>
    <source>
        <strain evidence="2">Duluth1</strain>
        <tissue evidence="2">Whole animal</tissue>
    </source>
</reference>
<sequence length="56" mass="6008">MNVPPTHPSMCHPPTPPCATHLPLHVPPTHPSILERCLSSQEGTDKTPNNSSNDST</sequence>
<dbReference type="EMBL" id="JAIWYP010000009">
    <property type="protein sequence ID" value="KAH3771612.1"/>
    <property type="molecule type" value="Genomic_DNA"/>
</dbReference>
<protein>
    <submittedName>
        <fullName evidence="2">Uncharacterized protein</fullName>
    </submittedName>
</protein>
<evidence type="ECO:0000256" key="1">
    <source>
        <dbReference type="SAM" id="MobiDB-lite"/>
    </source>
</evidence>
<evidence type="ECO:0000313" key="3">
    <source>
        <dbReference type="Proteomes" id="UP000828390"/>
    </source>
</evidence>
<gene>
    <name evidence="2" type="ORF">DPMN_172938</name>
</gene>
<organism evidence="2 3">
    <name type="scientific">Dreissena polymorpha</name>
    <name type="common">Zebra mussel</name>
    <name type="synonym">Mytilus polymorpha</name>
    <dbReference type="NCBI Taxonomy" id="45954"/>
    <lineage>
        <taxon>Eukaryota</taxon>
        <taxon>Metazoa</taxon>
        <taxon>Spiralia</taxon>
        <taxon>Lophotrochozoa</taxon>
        <taxon>Mollusca</taxon>
        <taxon>Bivalvia</taxon>
        <taxon>Autobranchia</taxon>
        <taxon>Heteroconchia</taxon>
        <taxon>Euheterodonta</taxon>
        <taxon>Imparidentia</taxon>
        <taxon>Neoheterodontei</taxon>
        <taxon>Myida</taxon>
        <taxon>Dreissenoidea</taxon>
        <taxon>Dreissenidae</taxon>
        <taxon>Dreissena</taxon>
    </lineage>
</organism>
<accession>A0A9D4E0P6</accession>
<keyword evidence="3" id="KW-1185">Reference proteome</keyword>
<name>A0A9D4E0P6_DREPO</name>
<dbReference type="AlphaFoldDB" id="A0A9D4E0P6"/>
<comment type="caution">
    <text evidence="2">The sequence shown here is derived from an EMBL/GenBank/DDBJ whole genome shotgun (WGS) entry which is preliminary data.</text>
</comment>
<feature type="region of interest" description="Disordered" evidence="1">
    <location>
        <begin position="37"/>
        <end position="56"/>
    </location>
</feature>
<proteinExistence type="predicted"/>
<feature type="compositionally biased region" description="Polar residues" evidence="1">
    <location>
        <begin position="38"/>
        <end position="56"/>
    </location>
</feature>
<evidence type="ECO:0000313" key="2">
    <source>
        <dbReference type="EMBL" id="KAH3771612.1"/>
    </source>
</evidence>
<dbReference type="Proteomes" id="UP000828390">
    <property type="component" value="Unassembled WGS sequence"/>
</dbReference>